<organism evidence="1">
    <name type="scientific">Haemonchus placei</name>
    <name type="common">Barber's pole worm</name>
    <dbReference type="NCBI Taxonomy" id="6290"/>
    <lineage>
        <taxon>Eukaryota</taxon>
        <taxon>Metazoa</taxon>
        <taxon>Ecdysozoa</taxon>
        <taxon>Nematoda</taxon>
        <taxon>Chromadorea</taxon>
        <taxon>Rhabditida</taxon>
        <taxon>Rhabditina</taxon>
        <taxon>Rhabditomorpha</taxon>
        <taxon>Strongyloidea</taxon>
        <taxon>Trichostrongylidae</taxon>
        <taxon>Haemonchus</taxon>
    </lineage>
</organism>
<dbReference type="AlphaFoldDB" id="A0A0N4VXY5"/>
<dbReference type="WBParaSite" id="HPLM_0000215501-mRNA-1">
    <property type="protein sequence ID" value="HPLM_0000215501-mRNA-1"/>
    <property type="gene ID" value="HPLM_0000215501"/>
</dbReference>
<accession>A0A0N4VXY5</accession>
<sequence>LRPPFQMFMEEISISSLIRITNKHAMFGLETIFPCDKSCIFNSSS</sequence>
<proteinExistence type="predicted"/>
<protein>
    <submittedName>
        <fullName evidence="1">Ovule protein</fullName>
    </submittedName>
</protein>
<evidence type="ECO:0000313" key="1">
    <source>
        <dbReference type="WBParaSite" id="HPLM_0000215501-mRNA-1"/>
    </source>
</evidence>
<name>A0A0N4VXY5_HAEPC</name>
<reference evidence="1" key="1">
    <citation type="submission" date="2017-02" db="UniProtKB">
        <authorList>
            <consortium name="WormBaseParasite"/>
        </authorList>
    </citation>
    <scope>IDENTIFICATION</scope>
</reference>